<keyword evidence="4" id="KW-0378">Hydrolase</keyword>
<organism evidence="4 5">
    <name type="scientific">Aquirufa regiilacus</name>
    <dbReference type="NCBI Taxonomy" id="3024868"/>
    <lineage>
        <taxon>Bacteria</taxon>
        <taxon>Pseudomonadati</taxon>
        <taxon>Bacteroidota</taxon>
        <taxon>Cytophagia</taxon>
        <taxon>Cytophagales</taxon>
        <taxon>Flectobacillaceae</taxon>
        <taxon>Aquirufa</taxon>
    </lineage>
</organism>
<gene>
    <name evidence="4" type="ORF">PQG45_03730</name>
</gene>
<dbReference type="RefSeq" id="WP_316070315.1">
    <property type="nucleotide sequence ID" value="NZ_JAVNWW010000001.1"/>
</dbReference>
<dbReference type="InterPro" id="IPR051121">
    <property type="entry name" value="FAH"/>
</dbReference>
<keyword evidence="2" id="KW-0479">Metal-binding</keyword>
<reference evidence="4 5" key="1">
    <citation type="submission" date="2023-09" db="EMBL/GenBank/DDBJ databases">
        <title>Aquirufa genomes.</title>
        <authorList>
            <person name="Pitt A."/>
        </authorList>
    </citation>
    <scope>NUCLEOTIDE SEQUENCE [LARGE SCALE GENOMIC DNA]</scope>
    <source>
        <strain evidence="4 5">LEOWEIH-7C</strain>
    </source>
</reference>
<feature type="domain" description="Fumarylacetoacetase-like C-terminal" evidence="3">
    <location>
        <begin position="72"/>
        <end position="275"/>
    </location>
</feature>
<name>A0ABU3TQJ8_9BACT</name>
<dbReference type="PANTHER" id="PTHR42796">
    <property type="entry name" value="FUMARYLACETOACETATE HYDROLASE DOMAIN-CONTAINING PROTEIN 2A-RELATED"/>
    <property type="match status" value="1"/>
</dbReference>
<accession>A0ABU3TQJ8</accession>
<dbReference type="Gene3D" id="3.90.850.10">
    <property type="entry name" value="Fumarylacetoacetase-like, C-terminal domain"/>
    <property type="match status" value="1"/>
</dbReference>
<evidence type="ECO:0000259" key="3">
    <source>
        <dbReference type="Pfam" id="PF01557"/>
    </source>
</evidence>
<dbReference type="GO" id="GO:0016787">
    <property type="term" value="F:hydrolase activity"/>
    <property type="evidence" value="ECO:0007669"/>
    <property type="project" value="UniProtKB-KW"/>
</dbReference>
<comment type="caution">
    <text evidence="4">The sequence shown here is derived from an EMBL/GenBank/DDBJ whole genome shotgun (WGS) entry which is preliminary data.</text>
</comment>
<sequence>MQLVRIGEFEKEKPALLIDGKYFDVSEHVIDYNEAFFAGDGLAKLAQIVATNDLPEIKEPARIGSCVARPSKIICVGLNYADHARETGAEIPQEPILFFKSTTALCGPFDEVIIPKGSTKTDWEVELAIVIGKKAQYVSEADAYDYVAGYCLHNDYSEREYQLERGGNWSKGKGCDTFAPLGPILVTKDEISDVHNLSMYLDVNGKRFQTSNTDQLIFNVPQVVSYISQFMTLLPGDVISTGTPHGVGLGFKPPIYLKAGDVVTLGMDNLGEQKQSAVAYKA</sequence>
<dbReference type="InterPro" id="IPR036663">
    <property type="entry name" value="Fumarylacetoacetase_C_sf"/>
</dbReference>
<evidence type="ECO:0000256" key="1">
    <source>
        <dbReference type="ARBA" id="ARBA00010211"/>
    </source>
</evidence>
<dbReference type="EMBL" id="JAVNWW010000001">
    <property type="protein sequence ID" value="MDU0808144.1"/>
    <property type="molecule type" value="Genomic_DNA"/>
</dbReference>
<evidence type="ECO:0000256" key="2">
    <source>
        <dbReference type="ARBA" id="ARBA00022723"/>
    </source>
</evidence>
<evidence type="ECO:0000313" key="5">
    <source>
        <dbReference type="Proteomes" id="UP001249959"/>
    </source>
</evidence>
<dbReference type="Proteomes" id="UP001249959">
    <property type="component" value="Unassembled WGS sequence"/>
</dbReference>
<dbReference type="Pfam" id="PF01557">
    <property type="entry name" value="FAA_hydrolase"/>
    <property type="match status" value="1"/>
</dbReference>
<dbReference type="InterPro" id="IPR011234">
    <property type="entry name" value="Fumarylacetoacetase-like_C"/>
</dbReference>
<comment type="similarity">
    <text evidence="1">Belongs to the FAH family.</text>
</comment>
<proteinExistence type="inferred from homology"/>
<protein>
    <submittedName>
        <fullName evidence="4">Fumarylacetoacetate hydrolase family protein</fullName>
    </submittedName>
</protein>
<keyword evidence="5" id="KW-1185">Reference proteome</keyword>
<evidence type="ECO:0000313" key="4">
    <source>
        <dbReference type="EMBL" id="MDU0808144.1"/>
    </source>
</evidence>
<dbReference type="PANTHER" id="PTHR42796:SF4">
    <property type="entry name" value="FUMARYLACETOACETATE HYDROLASE DOMAIN-CONTAINING PROTEIN 2A"/>
    <property type="match status" value="1"/>
</dbReference>
<dbReference type="SUPFAM" id="SSF56529">
    <property type="entry name" value="FAH"/>
    <property type="match status" value="1"/>
</dbReference>